<dbReference type="SUPFAM" id="SSF55874">
    <property type="entry name" value="ATPase domain of HSP90 chaperone/DNA topoisomerase II/histidine kinase"/>
    <property type="match status" value="1"/>
</dbReference>
<dbReference type="Proteomes" id="UP001163550">
    <property type="component" value="Chromosome"/>
</dbReference>
<accession>A0ABY6HFK4</accession>
<gene>
    <name evidence="3" type="ORF">LNN31_02380</name>
</gene>
<evidence type="ECO:0000259" key="2">
    <source>
        <dbReference type="Pfam" id="PF10114"/>
    </source>
</evidence>
<proteinExistence type="predicted"/>
<name>A0ABY6HFK4_9FIRM</name>
<dbReference type="InterPro" id="IPR050640">
    <property type="entry name" value="Bact_2-comp_sensor_kinase"/>
</dbReference>
<dbReference type="PANTHER" id="PTHR34220:SF7">
    <property type="entry name" value="SENSOR HISTIDINE KINASE YPDA"/>
    <property type="match status" value="1"/>
</dbReference>
<sequence>MKNDISSMMESENRFLIEEFDIASLFGKEILEEIQEKVAKATGLAFVTVDYKGEPVTELTAFTAFCQRVREGPGGAMVCRSSDAYGAIMAAVTQKTNVYFCPCGLIEVAIPIIIKGQYLGGFIGGQIRCEDAPDTLCRLKNLQQHPIDYAENPETKELFRGIRKMSYTQFLDIADMVSMIITQVGEKELSRLEAHKHTQREKELFHEKELIIKREKDLKNDELNTLKAQINPHFLFNCLTTISNLAMIEAAPRTNEMTTIFAELLRANLTTTVKERRLAEELDNIERYLKIQKIRFGDKLNYSISRDFDEQEVQIPSFVLLPFVENAVVNGIMPAKEKGLLTIDAVEAEDSITITIFDNGRGQSGKKLLKAQEVDESFAGHQLIQTIQGIRKRLVDTYGSAYEVIIENKKGKTTTCTIVYPKDLGEKVG</sequence>
<evidence type="ECO:0000259" key="1">
    <source>
        <dbReference type="Pfam" id="PF06580"/>
    </source>
</evidence>
<reference evidence="3" key="1">
    <citation type="submission" date="2021-11" db="EMBL/GenBank/DDBJ databases">
        <title>Isoprene-degrading acetogen.</title>
        <authorList>
            <person name="Yang Y."/>
            <person name="Jin H."/>
            <person name="Yan J."/>
        </authorList>
    </citation>
    <scope>NUCLEOTIDE SEQUENCE</scope>
    <source>
        <strain evidence="3">Berkeley</strain>
    </source>
</reference>
<dbReference type="PANTHER" id="PTHR34220">
    <property type="entry name" value="SENSOR HISTIDINE KINASE YPDA"/>
    <property type="match status" value="1"/>
</dbReference>
<dbReference type="RefSeq" id="WP_228879342.1">
    <property type="nucleotide sequence ID" value="NZ_CABIIK010000010.1"/>
</dbReference>
<evidence type="ECO:0000313" key="4">
    <source>
        <dbReference type="Proteomes" id="UP001163550"/>
    </source>
</evidence>
<dbReference type="Pfam" id="PF10114">
    <property type="entry name" value="PocR"/>
    <property type="match status" value="1"/>
</dbReference>
<organism evidence="3 4">
    <name type="scientific">Acetobacterium wieringae</name>
    <dbReference type="NCBI Taxonomy" id="52694"/>
    <lineage>
        <taxon>Bacteria</taxon>
        <taxon>Bacillati</taxon>
        <taxon>Bacillota</taxon>
        <taxon>Clostridia</taxon>
        <taxon>Eubacteriales</taxon>
        <taxon>Eubacteriaceae</taxon>
        <taxon>Acetobacterium</taxon>
    </lineage>
</organism>
<dbReference type="Gene3D" id="3.30.565.10">
    <property type="entry name" value="Histidine kinase-like ATPase, C-terminal domain"/>
    <property type="match status" value="1"/>
</dbReference>
<dbReference type="InterPro" id="IPR010559">
    <property type="entry name" value="Sig_transdc_His_kin_internal"/>
</dbReference>
<dbReference type="InterPro" id="IPR036890">
    <property type="entry name" value="HATPase_C_sf"/>
</dbReference>
<feature type="domain" description="PocR" evidence="2">
    <location>
        <begin position="26"/>
        <end position="187"/>
    </location>
</feature>
<protein>
    <submittedName>
        <fullName evidence="3">PocR ligand-binding domain-containing protein</fullName>
    </submittedName>
</protein>
<keyword evidence="4" id="KW-1185">Reference proteome</keyword>
<feature type="domain" description="Signal transduction histidine kinase internal region" evidence="1">
    <location>
        <begin position="222"/>
        <end position="300"/>
    </location>
</feature>
<dbReference type="Pfam" id="PF06580">
    <property type="entry name" value="His_kinase"/>
    <property type="match status" value="1"/>
</dbReference>
<evidence type="ECO:0000313" key="3">
    <source>
        <dbReference type="EMBL" id="UYO63312.1"/>
    </source>
</evidence>
<dbReference type="EMBL" id="CP087994">
    <property type="protein sequence ID" value="UYO63312.1"/>
    <property type="molecule type" value="Genomic_DNA"/>
</dbReference>
<dbReference type="InterPro" id="IPR018771">
    <property type="entry name" value="PocR_dom"/>
</dbReference>